<organism evidence="3 4">
    <name type="scientific">Planktothrix rubescens CCAP 1459/22</name>
    <dbReference type="NCBI Taxonomy" id="329571"/>
    <lineage>
        <taxon>Bacteria</taxon>
        <taxon>Bacillati</taxon>
        <taxon>Cyanobacteriota</taxon>
        <taxon>Cyanophyceae</taxon>
        <taxon>Oscillatoriophycideae</taxon>
        <taxon>Oscillatoriales</taxon>
        <taxon>Microcoleaceae</taxon>
        <taxon>Planktothrix</taxon>
    </lineage>
</organism>
<comment type="caution">
    <text evidence="3">The sequence shown here is derived from an EMBL/GenBank/DDBJ whole genome shotgun (WGS) entry which is preliminary data.</text>
</comment>
<feature type="region of interest" description="Disordered" evidence="1">
    <location>
        <begin position="1549"/>
        <end position="1583"/>
    </location>
</feature>
<feature type="region of interest" description="Disordered" evidence="1">
    <location>
        <begin position="739"/>
        <end position="760"/>
    </location>
</feature>
<name>A0A6J7ZHZ8_PLARU</name>
<keyword evidence="2" id="KW-1133">Transmembrane helix</keyword>
<proteinExistence type="predicted"/>
<evidence type="ECO:0000313" key="3">
    <source>
        <dbReference type="EMBL" id="CAC5340621.1"/>
    </source>
</evidence>
<dbReference type="NCBIfam" id="NF038301">
    <property type="entry name" value="EPS_HpsA"/>
    <property type="match status" value="1"/>
</dbReference>
<protein>
    <submittedName>
        <fullName evidence="3">Uncharacterized protein</fullName>
    </submittedName>
</protein>
<sequence>MSQHHNNKFSNPILSLSRSIRIAFQRMTRRTMRSLLRVWMRINRQDRYGRAGFVLPTVVMVLLVVVLLTITIMLRSMDRAKMAQYRRVDEQVLQAATPALDRAKAKIEYLLSGNDKSLPRETPSDNELSRALNDVFYNLGDEQRLQIQYDVDGNSTIDVITTNQKLEDQNAIQTAWRFPVDTNNDGKFDSFTYYGIFFRKPGTDRTRNPLDARTLPMTLTSGVSKECQAVLASGGTSGLVDDSGWSRLDGNLKKAFFVYTTTVPITLADISSSNLIKNSQNQLVFTSDKYSQFQGTPSFSALEYQLDATRVPLTNNAVLYEDDLIINPVATNLNGRIFTNSNLIASPSNTNDELKLYQVSGINSCFYKEENSKVIVAGNVINGITDKPTENYSVQVHLYQGAGTNPTTAQITTANQSVTSTATVVNEAMYDDAAYKARLSALIDDLRATAGDKGTDIVASNMPPSVEAVVLKRIAEDSTLKHDTVREEELRAYFKARIRKVTQVEVRPTDLWPVPKAGKVVIGLGTEDLIPAKDTWMLPTNEAGTGSTSGLTFQLDQLQQTEPETQKKNGKENYLGDRVIAGNNLPALKYDSAIDTRWKAAANLPITGKKWTEPSPPNAVDRTRSTQVKPLPNLGNTKRDGYWEKAAAQKPKAPLDAIGGLRVITGAGIYERKNSFLPPPLWDDPRTPVVEGNATYDDPATSATETFPIVWPDTMPMSPGVGSQVYDNTSLYNADGSPKTPFTPPSTPWVPFSTNPTKSQGDLRMRATAVYHYASDPYDPVNSDTDQQPIACVSSYYDPTNRITAKNLIDVEGLEKDTTNGKSNNGVAYPKPTTARPTAASYSATTGLYTVSDAAAELGNQANYVFPDGRFANSALRDALKTLVEGKPLTLANQAAIDSTLCSLDILSGDITPSDAVIPHGAISELTLLNAREVKANEPDDPTTTVDETFTLSSRPDVAAEKAKLNASPTLPLEERMPQEVRVTKIDLKLLANKDIAQGVTTGPKASLGKGEYLLPLSGIIYASRDDALPDLSAQPDTRDTPADLEASAADLKLDPTRRPNGILLANGSLKRPWPPSPVTVQDVVQDKGLTLVSNLPVYIKGDFNRHTQSEFTGTFSWTFNDYYGRKASDLNPNFACHAKDPRIQAGSFKCDTGDDWRPANVLADAITLLSDNFRFGYRDEGDFDLRNNAGGATIKKDTNNNWVSAKTARLENGFLNNDYAINGLSSGGTGKFDVNDDGTIAADEATPKDENYRSTTGTILNSSYFNNFVTPVQRRLDNNPKEFLTEICLKLPVSACDPDDWKVIDKDDQSLRTASELINNASGTALIDGSGTTATPPDLKYQRFPRRVAFQRNDSNQLVLNSNLPKPLGIHKTTPNAITSVFTDIRANQPNALWFQTRNRDGDKDKRTNVGTNPLWYYQQDDLSTTANESTNPDTNFTNTTKQPLLVPVLQIHATDSPTTTGTFVVGNNPGGTTNNRWAIPAAPKTATNLNEFNLVMATGDIPARPRDNNGGLQNLPRFLENWQFPEQTATIAGAFIQTSRSSYASAPYFSLMDNNPDPPNPDNPPNPPYAKRPPAIFGNDAGNNNASRYRINSGGGKIGYFLLPKREWGFDVGLLSQPPDLFAQKFSLPDESIDPDEYFREVSRDDDWVKGLLCSKVAPLPTATPGTISTTRAIPGQTCSAKYGS</sequence>
<feature type="region of interest" description="Disordered" evidence="1">
    <location>
        <begin position="609"/>
        <end position="639"/>
    </location>
</feature>
<keyword evidence="4" id="KW-1185">Reference proteome</keyword>
<keyword evidence="2" id="KW-0812">Transmembrane</keyword>
<feature type="compositionally biased region" description="Pro residues" evidence="1">
    <location>
        <begin position="1558"/>
        <end position="1573"/>
    </location>
</feature>
<dbReference type="InterPro" id="IPR049774">
    <property type="entry name" value="EPS_HpsA-like"/>
</dbReference>
<evidence type="ECO:0000256" key="2">
    <source>
        <dbReference type="SAM" id="Phobius"/>
    </source>
</evidence>
<dbReference type="Proteomes" id="UP000196521">
    <property type="component" value="Unassembled WGS sequence"/>
</dbReference>
<keyword evidence="2" id="KW-0472">Membrane</keyword>
<reference evidence="3" key="1">
    <citation type="submission" date="2020-05" db="EMBL/GenBank/DDBJ databases">
        <authorList>
            <consortium name="Genoscope - CEA"/>
            <person name="William W."/>
        </authorList>
    </citation>
    <scope>NUCLEOTIDE SEQUENCE [LARGE SCALE GENOMIC DNA]</scope>
    <source>
        <strain evidence="3">PCC 7821</strain>
    </source>
</reference>
<gene>
    <name evidence="3" type="ORF">PLAN_100671</name>
</gene>
<evidence type="ECO:0000256" key="1">
    <source>
        <dbReference type="SAM" id="MobiDB-lite"/>
    </source>
</evidence>
<evidence type="ECO:0000313" key="4">
    <source>
        <dbReference type="Proteomes" id="UP000196521"/>
    </source>
</evidence>
<feature type="transmembrane region" description="Helical" evidence="2">
    <location>
        <begin position="51"/>
        <end position="74"/>
    </location>
</feature>
<accession>A0A6J7ZHZ8</accession>
<dbReference type="EMBL" id="CZCZ02000005">
    <property type="protein sequence ID" value="CAC5340621.1"/>
    <property type="molecule type" value="Genomic_DNA"/>
</dbReference>